<evidence type="ECO:0008006" key="3">
    <source>
        <dbReference type="Google" id="ProtNLM"/>
    </source>
</evidence>
<gene>
    <name evidence="1" type="ORF">GGR21_000585</name>
</gene>
<dbReference type="PROSITE" id="PS51257">
    <property type="entry name" value="PROKAR_LIPOPROTEIN"/>
    <property type="match status" value="1"/>
</dbReference>
<organism evidence="1 2">
    <name type="scientific">Dysgonomonas hofstadii</name>
    <dbReference type="NCBI Taxonomy" id="637886"/>
    <lineage>
        <taxon>Bacteria</taxon>
        <taxon>Pseudomonadati</taxon>
        <taxon>Bacteroidota</taxon>
        <taxon>Bacteroidia</taxon>
        <taxon>Bacteroidales</taxon>
        <taxon>Dysgonomonadaceae</taxon>
        <taxon>Dysgonomonas</taxon>
    </lineage>
</organism>
<comment type="caution">
    <text evidence="1">The sequence shown here is derived from an EMBL/GenBank/DDBJ whole genome shotgun (WGS) entry which is preliminary data.</text>
</comment>
<proteinExistence type="predicted"/>
<accession>A0A840CKY0</accession>
<protein>
    <recommendedName>
        <fullName evidence="3">Methane oxygenase PmoA</fullName>
    </recommendedName>
</protein>
<dbReference type="AlphaFoldDB" id="A0A840CKY0"/>
<evidence type="ECO:0000313" key="1">
    <source>
        <dbReference type="EMBL" id="MBB4034698.1"/>
    </source>
</evidence>
<reference evidence="1 2" key="1">
    <citation type="submission" date="2020-08" db="EMBL/GenBank/DDBJ databases">
        <title>Genomic Encyclopedia of Type Strains, Phase IV (KMG-IV): sequencing the most valuable type-strain genomes for metagenomic binning, comparative biology and taxonomic classification.</title>
        <authorList>
            <person name="Goeker M."/>
        </authorList>
    </citation>
    <scope>NUCLEOTIDE SEQUENCE [LARGE SCALE GENOMIC DNA]</scope>
    <source>
        <strain evidence="1 2">DSM 104969</strain>
    </source>
</reference>
<dbReference type="Pfam" id="PF14100">
    <property type="entry name" value="DUF6807"/>
    <property type="match status" value="1"/>
</dbReference>
<evidence type="ECO:0000313" key="2">
    <source>
        <dbReference type="Proteomes" id="UP000555103"/>
    </source>
</evidence>
<name>A0A840CKY0_9BACT</name>
<keyword evidence="2" id="KW-1185">Reference proteome</keyword>
<dbReference type="EMBL" id="JACIEP010000002">
    <property type="protein sequence ID" value="MBB4034698.1"/>
    <property type="molecule type" value="Genomic_DNA"/>
</dbReference>
<dbReference type="Proteomes" id="UP000555103">
    <property type="component" value="Unassembled WGS sequence"/>
</dbReference>
<dbReference type="InterPro" id="IPR029475">
    <property type="entry name" value="DUF6807"/>
</dbReference>
<sequence>MKTTLISTFFLLLLYGCQPSLHHIDTGHTLEYRLGDKSLFTYNYATVYPPAGADSVYQRSGFFHPVNSINGETLTNLSPPDHYHHYGLWYAWTKTTFEGKEIDFWNVGKRQGTVSFRKFTDISDSGFSAILDHIAYPDSLSTQKVMKENLKIKIGKTPISGYYIDYTTTLQCATDSPVTLEQYRYGGLVIRTREDWTPARADFLTSEGFTRKDADNSDARWAYFQGKADKDDACILILSHPSNLNHPEPLRVWDENANAGTGDMMWNFSPTKKQSYTLTPSEKLILHYRIFILDQLISPDDAEKLWQVFSKEQH</sequence>
<dbReference type="RefSeq" id="WP_183305659.1">
    <property type="nucleotide sequence ID" value="NZ_JACIEP010000002.1"/>
</dbReference>